<keyword evidence="2" id="KW-1185">Reference proteome</keyword>
<organism evidence="1 2">
    <name type="scientific">Symmachiella macrocystis</name>
    <dbReference type="NCBI Taxonomy" id="2527985"/>
    <lineage>
        <taxon>Bacteria</taxon>
        <taxon>Pseudomonadati</taxon>
        <taxon>Planctomycetota</taxon>
        <taxon>Planctomycetia</taxon>
        <taxon>Planctomycetales</taxon>
        <taxon>Planctomycetaceae</taxon>
        <taxon>Symmachiella</taxon>
    </lineage>
</organism>
<name>A0A5C6BJ80_9PLAN</name>
<evidence type="ECO:0000313" key="2">
    <source>
        <dbReference type="Proteomes" id="UP000320735"/>
    </source>
</evidence>
<evidence type="ECO:0000313" key="1">
    <source>
        <dbReference type="EMBL" id="TWU11229.1"/>
    </source>
</evidence>
<sequence>MSNPETVACHPPKRKSAVTCQLGVVHEKPVGTQHRNCQAVVSAQYPSSHFFELHSSISNVAAGIALRGERGIKRISNELDVATT</sequence>
<proteinExistence type="predicted"/>
<protein>
    <submittedName>
        <fullName evidence="1">Uncharacterized protein</fullName>
    </submittedName>
</protein>
<comment type="caution">
    <text evidence="1">The sequence shown here is derived from an EMBL/GenBank/DDBJ whole genome shotgun (WGS) entry which is preliminary data.</text>
</comment>
<accession>A0A5C6BJ80</accession>
<dbReference type="Proteomes" id="UP000320735">
    <property type="component" value="Unassembled WGS sequence"/>
</dbReference>
<reference evidence="1 2" key="1">
    <citation type="submission" date="2019-02" db="EMBL/GenBank/DDBJ databases">
        <title>Deep-cultivation of Planctomycetes and their phenomic and genomic characterization uncovers novel biology.</title>
        <authorList>
            <person name="Wiegand S."/>
            <person name="Jogler M."/>
            <person name="Boedeker C."/>
            <person name="Pinto D."/>
            <person name="Vollmers J."/>
            <person name="Rivas-Marin E."/>
            <person name="Kohn T."/>
            <person name="Peeters S.H."/>
            <person name="Heuer A."/>
            <person name="Rast P."/>
            <person name="Oberbeckmann S."/>
            <person name="Bunk B."/>
            <person name="Jeske O."/>
            <person name="Meyerdierks A."/>
            <person name="Storesund J.E."/>
            <person name="Kallscheuer N."/>
            <person name="Luecker S."/>
            <person name="Lage O.M."/>
            <person name="Pohl T."/>
            <person name="Merkel B.J."/>
            <person name="Hornburger P."/>
            <person name="Mueller R.-W."/>
            <person name="Bruemmer F."/>
            <person name="Labrenz M."/>
            <person name="Spormann A.M."/>
            <person name="Op Den Camp H."/>
            <person name="Overmann J."/>
            <person name="Amann R."/>
            <person name="Jetten M.S.M."/>
            <person name="Mascher T."/>
            <person name="Medema M.H."/>
            <person name="Devos D.P."/>
            <person name="Kaster A.-K."/>
            <person name="Ovreas L."/>
            <person name="Rohde M."/>
            <person name="Galperin M.Y."/>
            <person name="Jogler C."/>
        </authorList>
    </citation>
    <scope>NUCLEOTIDE SEQUENCE [LARGE SCALE GENOMIC DNA]</scope>
    <source>
        <strain evidence="1 2">CA54</strain>
    </source>
</reference>
<dbReference type="EMBL" id="SJPP01000001">
    <property type="protein sequence ID" value="TWU11229.1"/>
    <property type="molecule type" value="Genomic_DNA"/>
</dbReference>
<gene>
    <name evidence="1" type="ORF">CA54_00330</name>
</gene>
<dbReference type="AlphaFoldDB" id="A0A5C6BJ80"/>